<keyword evidence="3" id="KW-1185">Reference proteome</keyword>
<dbReference type="OrthoDB" id="10250354at2759"/>
<dbReference type="PROSITE" id="PS50090">
    <property type="entry name" value="MYB_LIKE"/>
    <property type="match status" value="1"/>
</dbReference>
<evidence type="ECO:0000313" key="5">
    <source>
        <dbReference type="RefSeq" id="XP_038971446.1"/>
    </source>
</evidence>
<dbReference type="KEGG" id="pda:103714068"/>
<proteinExistence type="predicted"/>
<dbReference type="Pfam" id="PF23082">
    <property type="entry name" value="Myb_DNA-binding_2"/>
    <property type="match status" value="1"/>
</dbReference>
<dbReference type="GO" id="GO:0005829">
    <property type="term" value="C:cytosol"/>
    <property type="evidence" value="ECO:0007669"/>
    <property type="project" value="TreeGrafter"/>
</dbReference>
<sequence length="328" mass="34856">MEFVEGEARPRFLFRGGVGGAAAAGDGDAGTLKVHKLHAAACLSAASLLLFAVVSLSHSPSLSSLLAWASLSLMLAPFAPPSATGGDPRVGRGPLLPDPPAAPTARSGPDEPRKRNLARRPRSQPPPPPSGPPSSPVVSSPPISKKPEERSGDPNSNGSGSAKEVEGEKEWTDEDFELLKRQILKHPVGEPKRWERIAEAFRGRHGLDSVIKTAKSLSERKPATGESFQQFLKQRKPLDKRVDAIVGDSKDGILAENGESRKEDGGGSGTWSAAEDLALLNALKAFPKDASMRWEKIASAVPGKSKACCVKRVAELKRDFRSSKASET</sequence>
<reference evidence="4 5" key="2">
    <citation type="submission" date="2025-04" db="UniProtKB">
        <authorList>
            <consortium name="RefSeq"/>
        </authorList>
    </citation>
    <scope>IDENTIFICATION</scope>
    <source>
        <tissue evidence="4 5">Young leaves</tissue>
    </source>
</reference>
<accession>A0A8B8ZBI4</accession>
<dbReference type="GO" id="GO:0051083">
    <property type="term" value="P:'de novo' cotranslational protein folding"/>
    <property type="evidence" value="ECO:0007669"/>
    <property type="project" value="InterPro"/>
</dbReference>
<evidence type="ECO:0000256" key="1">
    <source>
        <dbReference type="SAM" id="MobiDB-lite"/>
    </source>
</evidence>
<name>A0A8B8ZBI4_PHODC</name>
<dbReference type="PANTHER" id="PTHR43999:SF3">
    <property type="entry name" value="TRANSCRIPTION FACTOR MAMYB"/>
    <property type="match status" value="1"/>
</dbReference>
<feature type="region of interest" description="Disordered" evidence="1">
    <location>
        <begin position="249"/>
        <end position="269"/>
    </location>
</feature>
<dbReference type="GeneID" id="103714068"/>
<dbReference type="PANTHER" id="PTHR43999">
    <property type="entry name" value="DNAJ HOMOLOG SUBFAMILY C MEMBER 2"/>
    <property type="match status" value="1"/>
</dbReference>
<dbReference type="InterPro" id="IPR009057">
    <property type="entry name" value="Homeodomain-like_sf"/>
</dbReference>
<dbReference type="GO" id="GO:0043022">
    <property type="term" value="F:ribosome binding"/>
    <property type="evidence" value="ECO:0007669"/>
    <property type="project" value="InterPro"/>
</dbReference>
<gene>
    <name evidence="4 5" type="primary">LOC103714068</name>
</gene>
<dbReference type="AlphaFoldDB" id="A0A8B8ZBI4"/>
<dbReference type="FunFam" id="1.10.10.60:FF:000416">
    <property type="entry name" value="Myb family transcription factor"/>
    <property type="match status" value="1"/>
</dbReference>
<evidence type="ECO:0000313" key="4">
    <source>
        <dbReference type="RefSeq" id="XP_038971445.1"/>
    </source>
</evidence>
<evidence type="ECO:0000313" key="3">
    <source>
        <dbReference type="Proteomes" id="UP000228380"/>
    </source>
</evidence>
<dbReference type="RefSeq" id="XP_038971446.1">
    <property type="nucleotide sequence ID" value="XM_039115518.1"/>
</dbReference>
<organism evidence="3 5">
    <name type="scientific">Phoenix dactylifera</name>
    <name type="common">Date palm</name>
    <dbReference type="NCBI Taxonomy" id="42345"/>
    <lineage>
        <taxon>Eukaryota</taxon>
        <taxon>Viridiplantae</taxon>
        <taxon>Streptophyta</taxon>
        <taxon>Embryophyta</taxon>
        <taxon>Tracheophyta</taxon>
        <taxon>Spermatophyta</taxon>
        <taxon>Magnoliopsida</taxon>
        <taxon>Liliopsida</taxon>
        <taxon>Arecaceae</taxon>
        <taxon>Coryphoideae</taxon>
        <taxon>Phoeniceae</taxon>
        <taxon>Phoenix</taxon>
    </lineage>
</organism>
<dbReference type="InterPro" id="IPR044634">
    <property type="entry name" value="Zuotin/DnaJC2"/>
</dbReference>
<dbReference type="RefSeq" id="XP_038971445.1">
    <property type="nucleotide sequence ID" value="XM_039115517.1"/>
</dbReference>
<feature type="compositionally biased region" description="Pro residues" evidence="1">
    <location>
        <begin position="123"/>
        <end position="135"/>
    </location>
</feature>
<protein>
    <submittedName>
        <fullName evidence="4 5">Transcription factor MAMYB</fullName>
    </submittedName>
</protein>
<dbReference type="Pfam" id="PF00249">
    <property type="entry name" value="Myb_DNA-binding"/>
    <property type="match status" value="1"/>
</dbReference>
<evidence type="ECO:0000259" key="2">
    <source>
        <dbReference type="PROSITE" id="PS50090"/>
    </source>
</evidence>
<dbReference type="SMART" id="SM00717">
    <property type="entry name" value="SANT"/>
    <property type="match status" value="2"/>
</dbReference>
<dbReference type="Gene3D" id="1.10.10.60">
    <property type="entry name" value="Homeodomain-like"/>
    <property type="match status" value="2"/>
</dbReference>
<dbReference type="InterPro" id="IPR001005">
    <property type="entry name" value="SANT/Myb"/>
</dbReference>
<feature type="domain" description="Myb-like" evidence="2">
    <location>
        <begin position="269"/>
        <end position="312"/>
    </location>
</feature>
<dbReference type="CDD" id="cd00167">
    <property type="entry name" value="SANT"/>
    <property type="match status" value="2"/>
</dbReference>
<dbReference type="GO" id="GO:0006450">
    <property type="term" value="P:regulation of translational fidelity"/>
    <property type="evidence" value="ECO:0007669"/>
    <property type="project" value="InterPro"/>
</dbReference>
<dbReference type="GO" id="GO:0030544">
    <property type="term" value="F:Hsp70 protein binding"/>
    <property type="evidence" value="ECO:0007669"/>
    <property type="project" value="InterPro"/>
</dbReference>
<feature type="compositionally biased region" description="Basic and acidic residues" evidence="1">
    <location>
        <begin position="249"/>
        <end position="265"/>
    </location>
</feature>
<feature type="region of interest" description="Disordered" evidence="1">
    <location>
        <begin position="83"/>
        <end position="173"/>
    </location>
</feature>
<dbReference type="SUPFAM" id="SSF46689">
    <property type="entry name" value="Homeodomain-like"/>
    <property type="match status" value="2"/>
</dbReference>
<reference evidence="3" key="1">
    <citation type="journal article" date="2019" name="Nat. Commun.">
        <title>Genome-wide association mapping of date palm fruit traits.</title>
        <authorList>
            <person name="Hazzouri K.M."/>
            <person name="Gros-Balthazard M."/>
            <person name="Flowers J.M."/>
            <person name="Copetti D."/>
            <person name="Lemansour A."/>
            <person name="Lebrun M."/>
            <person name="Masmoudi K."/>
            <person name="Ferrand S."/>
            <person name="Dhar M.I."/>
            <person name="Fresquez Z.A."/>
            <person name="Rosas U."/>
            <person name="Zhang J."/>
            <person name="Talag J."/>
            <person name="Lee S."/>
            <person name="Kudrna D."/>
            <person name="Powell R.F."/>
            <person name="Leitch I.J."/>
            <person name="Krueger R.R."/>
            <person name="Wing R.A."/>
            <person name="Amiri K.M.A."/>
            <person name="Purugganan M.D."/>
        </authorList>
    </citation>
    <scope>NUCLEOTIDE SEQUENCE [LARGE SCALE GENOMIC DNA]</scope>
    <source>
        <strain evidence="3">cv. Khalas</strain>
    </source>
</reference>
<dbReference type="Proteomes" id="UP000228380">
    <property type="component" value="Chromosome 18"/>
</dbReference>